<evidence type="ECO:0000313" key="3">
    <source>
        <dbReference type="EMBL" id="GGE32480.1"/>
    </source>
</evidence>
<dbReference type="InterPro" id="IPR020904">
    <property type="entry name" value="Sc_DH/Rdtase_CS"/>
</dbReference>
<dbReference type="PRINTS" id="PR00080">
    <property type="entry name" value="SDRFAMILY"/>
</dbReference>
<dbReference type="Gene3D" id="3.40.50.720">
    <property type="entry name" value="NAD(P)-binding Rossmann-like Domain"/>
    <property type="match status" value="1"/>
</dbReference>
<comment type="caution">
    <text evidence="3">The sequence shown here is derived from an EMBL/GenBank/DDBJ whole genome shotgun (WGS) entry which is preliminary data.</text>
</comment>
<dbReference type="Pfam" id="PF13561">
    <property type="entry name" value="adh_short_C2"/>
    <property type="match status" value="1"/>
</dbReference>
<evidence type="ECO:0000313" key="4">
    <source>
        <dbReference type="Proteomes" id="UP000602745"/>
    </source>
</evidence>
<dbReference type="GO" id="GO:0016616">
    <property type="term" value="F:oxidoreductase activity, acting on the CH-OH group of donors, NAD or NADP as acceptor"/>
    <property type="evidence" value="ECO:0007669"/>
    <property type="project" value="TreeGrafter"/>
</dbReference>
<dbReference type="PROSITE" id="PS00061">
    <property type="entry name" value="ADH_SHORT"/>
    <property type="match status" value="1"/>
</dbReference>
<keyword evidence="2" id="KW-1133">Transmembrane helix</keyword>
<dbReference type="GO" id="GO:0030497">
    <property type="term" value="P:fatty acid elongation"/>
    <property type="evidence" value="ECO:0007669"/>
    <property type="project" value="TreeGrafter"/>
</dbReference>
<dbReference type="PANTHER" id="PTHR42760">
    <property type="entry name" value="SHORT-CHAIN DEHYDROGENASES/REDUCTASES FAMILY MEMBER"/>
    <property type="match status" value="1"/>
</dbReference>
<dbReference type="EMBL" id="BMCP01000001">
    <property type="protein sequence ID" value="GGE32480.1"/>
    <property type="molecule type" value="Genomic_DNA"/>
</dbReference>
<dbReference type="AlphaFoldDB" id="A0A8J2VMS6"/>
<proteinExistence type="inferred from homology"/>
<dbReference type="InterPro" id="IPR002347">
    <property type="entry name" value="SDR_fam"/>
</dbReference>
<accession>A0A8J2VMS6</accession>
<dbReference type="Proteomes" id="UP000602745">
    <property type="component" value="Unassembled WGS sequence"/>
</dbReference>
<sequence length="199" mass="20927">MRASQPDRVHFLPFDMAETDGIKDFVQSVTTAHGPLFGLVNNAAVGLDGVLGTMHNSDIERLLRINTLAPMILTKYASRSMMLARGGRIVNISSIIASTGFSGLAAYAASKAALEGFTKSLARELGRINITVNAVAPGYMQTEMTQGLEGDKLQSILRRSPLRRLATPEDAAGAVSYLIGPDGGSITGTVVTVDAGSTC</sequence>
<protein>
    <submittedName>
        <fullName evidence="3">3-oxoacyl-ACP reductase</fullName>
    </submittedName>
</protein>
<dbReference type="InterPro" id="IPR036291">
    <property type="entry name" value="NAD(P)-bd_dom_sf"/>
</dbReference>
<evidence type="ECO:0000256" key="2">
    <source>
        <dbReference type="SAM" id="Phobius"/>
    </source>
</evidence>
<keyword evidence="2" id="KW-0472">Membrane</keyword>
<dbReference type="PRINTS" id="PR00081">
    <property type="entry name" value="GDHRDH"/>
</dbReference>
<comment type="similarity">
    <text evidence="1">Belongs to the short-chain dehydrogenases/reductases (SDR) family.</text>
</comment>
<reference evidence="3" key="1">
    <citation type="journal article" date="2014" name="Int. J. Syst. Evol. Microbiol.">
        <title>Complete genome sequence of Corynebacterium casei LMG S-19264T (=DSM 44701T), isolated from a smear-ripened cheese.</title>
        <authorList>
            <consortium name="US DOE Joint Genome Institute (JGI-PGF)"/>
            <person name="Walter F."/>
            <person name="Albersmeier A."/>
            <person name="Kalinowski J."/>
            <person name="Ruckert C."/>
        </authorList>
    </citation>
    <scope>NUCLEOTIDE SEQUENCE</scope>
    <source>
        <strain evidence="3">CCM 7684</strain>
    </source>
</reference>
<reference evidence="3" key="2">
    <citation type="submission" date="2020-09" db="EMBL/GenBank/DDBJ databases">
        <authorList>
            <person name="Sun Q."/>
            <person name="Sedlacek I."/>
        </authorList>
    </citation>
    <scope>NUCLEOTIDE SEQUENCE</scope>
    <source>
        <strain evidence="3">CCM 7684</strain>
    </source>
</reference>
<keyword evidence="2" id="KW-0812">Transmembrane</keyword>
<gene>
    <name evidence="3" type="ORF">GCM10007276_07180</name>
</gene>
<organism evidence="3 4">
    <name type="scientific">Agaricicola taiwanensis</name>
    <dbReference type="NCBI Taxonomy" id="591372"/>
    <lineage>
        <taxon>Bacteria</taxon>
        <taxon>Pseudomonadati</taxon>
        <taxon>Pseudomonadota</taxon>
        <taxon>Alphaproteobacteria</taxon>
        <taxon>Rhodobacterales</taxon>
        <taxon>Paracoccaceae</taxon>
        <taxon>Agaricicola</taxon>
    </lineage>
</organism>
<dbReference type="SUPFAM" id="SSF51735">
    <property type="entry name" value="NAD(P)-binding Rossmann-fold domains"/>
    <property type="match status" value="1"/>
</dbReference>
<feature type="transmembrane region" description="Helical" evidence="2">
    <location>
        <begin position="89"/>
        <end position="109"/>
    </location>
</feature>
<dbReference type="PANTHER" id="PTHR42760:SF40">
    <property type="entry name" value="3-OXOACYL-[ACYL-CARRIER-PROTEIN] REDUCTASE, CHLOROPLASTIC"/>
    <property type="match status" value="1"/>
</dbReference>
<keyword evidence="4" id="KW-1185">Reference proteome</keyword>
<name>A0A8J2VMS6_9RHOB</name>
<evidence type="ECO:0000256" key="1">
    <source>
        <dbReference type="ARBA" id="ARBA00006484"/>
    </source>
</evidence>